<accession>A0AAW9F9W0</accession>
<dbReference type="InterPro" id="IPR006439">
    <property type="entry name" value="HAD-SF_hydro_IA"/>
</dbReference>
<dbReference type="SUPFAM" id="SSF56784">
    <property type="entry name" value="HAD-like"/>
    <property type="match status" value="1"/>
</dbReference>
<dbReference type="PANTHER" id="PTHR43481">
    <property type="entry name" value="FRUCTOSE-1-PHOSPHATE PHOSPHATASE"/>
    <property type="match status" value="1"/>
</dbReference>
<name>A0AAW9F9W0_9HYPH</name>
<dbReference type="SFLD" id="SFLDG01129">
    <property type="entry name" value="C1.5:_HAD__Beta-PGM__Phosphata"/>
    <property type="match status" value="1"/>
</dbReference>
<organism evidence="1">
    <name type="scientific">Agrobacterium rosae</name>
    <dbReference type="NCBI Taxonomy" id="1972867"/>
    <lineage>
        <taxon>Bacteria</taxon>
        <taxon>Pseudomonadati</taxon>
        <taxon>Pseudomonadota</taxon>
        <taxon>Alphaproteobacteria</taxon>
        <taxon>Hyphomicrobiales</taxon>
        <taxon>Rhizobiaceae</taxon>
        <taxon>Rhizobium/Agrobacterium group</taxon>
        <taxon>Agrobacterium</taxon>
    </lineage>
</organism>
<dbReference type="AlphaFoldDB" id="A0AAW9F9W0"/>
<dbReference type="Gene3D" id="1.10.150.240">
    <property type="entry name" value="Putative phosphatase, domain 2"/>
    <property type="match status" value="1"/>
</dbReference>
<keyword evidence="1" id="KW-0378">Hydrolase</keyword>
<dbReference type="InterPro" id="IPR051806">
    <property type="entry name" value="HAD-like_SPP"/>
</dbReference>
<reference evidence="1" key="1">
    <citation type="journal article" date="2023" name="Phytobiomes J">
        <title>Deciphering the key players within the bacterial microbiota associated with aerial crown gall tumors on rhododendron: Insights into the gallobiome.</title>
        <authorList>
            <person name="Kuzmanovic N."/>
            <person name="Nesme J."/>
            <person name="Wolf J."/>
            <person name="Neumann-Schaal M."/>
            <person name="Petersen J."/>
            <person name="Fernandez-Gnecco G."/>
            <person name="Sproeer C."/>
            <person name="Bunk B."/>
            <person name="Overmann J."/>
            <person name="Sorensen S.J."/>
            <person name="Idczak E."/>
            <person name="Smalla K."/>
        </authorList>
    </citation>
    <scope>NUCLEOTIDE SEQUENCE</scope>
    <source>
        <strain evidence="1">Rho-11.1</strain>
    </source>
</reference>
<dbReference type="Gene3D" id="3.40.50.1000">
    <property type="entry name" value="HAD superfamily/HAD-like"/>
    <property type="match status" value="1"/>
</dbReference>
<dbReference type="InterPro" id="IPR023198">
    <property type="entry name" value="PGP-like_dom2"/>
</dbReference>
<dbReference type="EMBL" id="JAVRAF010000002">
    <property type="protein sequence ID" value="MDX8302119.1"/>
    <property type="molecule type" value="Genomic_DNA"/>
</dbReference>
<dbReference type="PROSITE" id="PS01228">
    <property type="entry name" value="COF_1"/>
    <property type="match status" value="1"/>
</dbReference>
<dbReference type="Pfam" id="PF00702">
    <property type="entry name" value="Hydrolase"/>
    <property type="match status" value="1"/>
</dbReference>
<dbReference type="SFLD" id="SFLDS00003">
    <property type="entry name" value="Haloacid_Dehalogenase"/>
    <property type="match status" value="1"/>
</dbReference>
<protein>
    <submittedName>
        <fullName evidence="1">HAD family hydrolase</fullName>
    </submittedName>
</protein>
<dbReference type="RefSeq" id="WP_320202569.1">
    <property type="nucleotide sequence ID" value="NZ_CP192782.1"/>
</dbReference>
<gene>
    <name evidence="1" type="ORF">RMR22_07670</name>
</gene>
<dbReference type="InterPro" id="IPR023214">
    <property type="entry name" value="HAD_sf"/>
</dbReference>
<dbReference type="InterPro" id="IPR036412">
    <property type="entry name" value="HAD-like_sf"/>
</dbReference>
<evidence type="ECO:0000313" key="1">
    <source>
        <dbReference type="EMBL" id="MDX8302119.1"/>
    </source>
</evidence>
<dbReference type="GO" id="GO:0050308">
    <property type="term" value="F:sugar-phosphatase activity"/>
    <property type="evidence" value="ECO:0007669"/>
    <property type="project" value="TreeGrafter"/>
</dbReference>
<sequence>MPDGSQPIPLTKTYDAFLFDMDGTLLNSIALVERVWRNWAHLRGVDANDLLTKIHGVRAIDAITALNLPGVDAATDSAMLLEEEMSTIEGIVAISGVRAFLSSLPSDRWAIVTSAPRKLALLRLEAVGISLPKVLVTAEDVVSGKPDPEGYRIGAQRLGFDPRDCLVFEDAPAGILAGERAGSDVVVVTATHSVDHVTAHRSVVNYDDLLAVVTTDGVALTSVRQADVADQAAG</sequence>
<dbReference type="CDD" id="cd07527">
    <property type="entry name" value="HAD_ScGPP-like"/>
    <property type="match status" value="1"/>
</dbReference>
<dbReference type="PANTHER" id="PTHR43481:SF4">
    <property type="entry name" value="GLYCEROL-1-PHOSPHATE PHOSPHOHYDROLASE 1-RELATED"/>
    <property type="match status" value="1"/>
</dbReference>
<comment type="caution">
    <text evidence="1">The sequence shown here is derived from an EMBL/GenBank/DDBJ whole genome shotgun (WGS) entry which is preliminary data.</text>
</comment>
<dbReference type="NCBIfam" id="TIGR01509">
    <property type="entry name" value="HAD-SF-IA-v3"/>
    <property type="match status" value="1"/>
</dbReference>
<proteinExistence type="predicted"/>